<keyword evidence="1" id="KW-0175">Coiled coil</keyword>
<dbReference type="Proteomes" id="UP000563094">
    <property type="component" value="Unassembled WGS sequence"/>
</dbReference>
<dbReference type="EMBL" id="JACJIQ010000001">
    <property type="protein sequence ID" value="MBA9075378.1"/>
    <property type="molecule type" value="Genomic_DNA"/>
</dbReference>
<reference evidence="3 4" key="1">
    <citation type="submission" date="2020-08" db="EMBL/GenBank/DDBJ databases">
        <title>Genomic Encyclopedia of Type Strains, Phase IV (KMG-IV): sequencing the most valuable type-strain genomes for metagenomic binning, comparative biology and taxonomic classification.</title>
        <authorList>
            <person name="Goeker M."/>
        </authorList>
    </citation>
    <scope>NUCLEOTIDE SEQUENCE [LARGE SCALE GENOMIC DNA]</scope>
    <source>
        <strain evidence="3 4">DSM 29854</strain>
    </source>
</reference>
<feature type="coiled-coil region" evidence="1">
    <location>
        <begin position="33"/>
        <end position="76"/>
    </location>
</feature>
<comment type="caution">
    <text evidence="3">The sequence shown here is derived from an EMBL/GenBank/DDBJ whole genome shotgun (WGS) entry which is preliminary data.</text>
</comment>
<evidence type="ECO:0000313" key="4">
    <source>
        <dbReference type="Proteomes" id="UP000563094"/>
    </source>
</evidence>
<keyword evidence="2" id="KW-0732">Signal</keyword>
<dbReference type="PROSITE" id="PS51257">
    <property type="entry name" value="PROKAR_LIPOPROTEIN"/>
    <property type="match status" value="1"/>
</dbReference>
<feature type="signal peptide" evidence="2">
    <location>
        <begin position="1"/>
        <end position="21"/>
    </location>
</feature>
<proteinExistence type="predicted"/>
<evidence type="ECO:0000313" key="3">
    <source>
        <dbReference type="EMBL" id="MBA9075378.1"/>
    </source>
</evidence>
<keyword evidence="4" id="KW-1185">Reference proteome</keyword>
<dbReference type="AlphaFoldDB" id="A0A839GLN2"/>
<name>A0A839GLN2_9BACT</name>
<organism evidence="3 4">
    <name type="scientific">Rufibacter quisquiliarum</name>
    <dbReference type="NCBI Taxonomy" id="1549639"/>
    <lineage>
        <taxon>Bacteria</taxon>
        <taxon>Pseudomonadati</taxon>
        <taxon>Bacteroidota</taxon>
        <taxon>Cytophagia</taxon>
        <taxon>Cytophagales</taxon>
        <taxon>Hymenobacteraceae</taxon>
        <taxon>Rufibacter</taxon>
    </lineage>
</organism>
<feature type="chain" id="PRO_5032484739" description="Lipoprotein" evidence="2">
    <location>
        <begin position="22"/>
        <end position="187"/>
    </location>
</feature>
<protein>
    <recommendedName>
        <fullName evidence="5">Lipoprotein</fullName>
    </recommendedName>
</protein>
<gene>
    <name evidence="3" type="ORF">FHS90_000075</name>
</gene>
<evidence type="ECO:0008006" key="5">
    <source>
        <dbReference type="Google" id="ProtNLM"/>
    </source>
</evidence>
<sequence length="187" mass="21929">MKRPFLFPLSLFMFLTGLLTATISCDTTPRERKETVSRELDKLDERVESAANKTREEAKEAKAALARKRAQSLERKARGPVAGKQQQMEQELLGEYRFLSQVSAENIKDAYVHFLQQVRDRKDVWTMEDWDYANGIYKRLNEREKVLHEDIILRHATKIKALQAEYLALENRADLKDYQRIKKEQGQ</sequence>
<dbReference type="RefSeq" id="WP_153042762.1">
    <property type="nucleotide sequence ID" value="NZ_JACJIQ010000001.1"/>
</dbReference>
<evidence type="ECO:0000256" key="1">
    <source>
        <dbReference type="SAM" id="Coils"/>
    </source>
</evidence>
<accession>A0A839GLN2</accession>
<evidence type="ECO:0000256" key="2">
    <source>
        <dbReference type="SAM" id="SignalP"/>
    </source>
</evidence>